<reference evidence="6 7" key="1">
    <citation type="submission" date="2012-05" db="EMBL/GenBank/DDBJ databases">
        <authorList>
            <person name="Weinstock G."/>
            <person name="Sodergren E."/>
            <person name="Lobos E.A."/>
            <person name="Fulton L."/>
            <person name="Fulton R."/>
            <person name="Courtney L."/>
            <person name="Fronick C."/>
            <person name="O'Laughlin M."/>
            <person name="Godfrey J."/>
            <person name="Wilson R.M."/>
            <person name="Miner T."/>
            <person name="Farmer C."/>
            <person name="Delehaunty K."/>
            <person name="Cordes M."/>
            <person name="Minx P."/>
            <person name="Tomlinson C."/>
            <person name="Chen J."/>
            <person name="Wollam A."/>
            <person name="Pepin K.H."/>
            <person name="Bhonagiri V."/>
            <person name="Zhang X."/>
            <person name="Suruliraj S."/>
            <person name="Warren W."/>
            <person name="Mitreva M."/>
            <person name="Mardis E.R."/>
            <person name="Wilson R.K."/>
        </authorList>
    </citation>
    <scope>NUCLEOTIDE SEQUENCE [LARGE SCALE GENOMIC DNA]</scope>
    <source>
        <strain evidence="6 7">F0235</strain>
    </source>
</reference>
<feature type="region of interest" description="Disordered" evidence="3">
    <location>
        <begin position="1"/>
        <end position="39"/>
    </location>
</feature>
<dbReference type="STRING" id="1035195.HMPREF9997_02168"/>
<feature type="compositionally biased region" description="Acidic residues" evidence="3">
    <location>
        <begin position="25"/>
        <end position="38"/>
    </location>
</feature>
<evidence type="ECO:0000256" key="4">
    <source>
        <dbReference type="SAM" id="Phobius"/>
    </source>
</evidence>
<evidence type="ECO:0000256" key="3">
    <source>
        <dbReference type="SAM" id="MobiDB-lite"/>
    </source>
</evidence>
<evidence type="ECO:0000256" key="1">
    <source>
        <dbReference type="ARBA" id="ARBA00022729"/>
    </source>
</evidence>
<evidence type="ECO:0000256" key="2">
    <source>
        <dbReference type="ARBA" id="ARBA00093774"/>
    </source>
</evidence>
<feature type="transmembrane region" description="Helical" evidence="4">
    <location>
        <begin position="47"/>
        <end position="73"/>
    </location>
</feature>
<dbReference type="InterPro" id="IPR058644">
    <property type="entry name" value="Mtb12-like_C"/>
</dbReference>
<feature type="domain" description="Low molecular weight antigen MTB12-like C-terminal" evidence="5">
    <location>
        <begin position="206"/>
        <end position="327"/>
    </location>
</feature>
<dbReference type="Pfam" id="PF26580">
    <property type="entry name" value="Mtb12_C"/>
    <property type="match status" value="1"/>
</dbReference>
<keyword evidence="1" id="KW-0732">Signal</keyword>
<keyword evidence="4" id="KW-1133">Transmembrane helix</keyword>
<evidence type="ECO:0000313" key="6">
    <source>
        <dbReference type="EMBL" id="EKX88497.1"/>
    </source>
</evidence>
<dbReference type="AlphaFoldDB" id="L1MBA7"/>
<keyword evidence="4" id="KW-0472">Membrane</keyword>
<dbReference type="OrthoDB" id="4428191at2"/>
<evidence type="ECO:0000313" key="7">
    <source>
        <dbReference type="Proteomes" id="UP000010445"/>
    </source>
</evidence>
<dbReference type="EMBL" id="AMEM01000037">
    <property type="protein sequence ID" value="EKX88497.1"/>
    <property type="molecule type" value="Genomic_DNA"/>
</dbReference>
<dbReference type="Proteomes" id="UP000010445">
    <property type="component" value="Unassembled WGS sequence"/>
</dbReference>
<comment type="caution">
    <text evidence="6">The sequence shown here is derived from an EMBL/GenBank/DDBJ whole genome shotgun (WGS) entry which is preliminary data.</text>
</comment>
<sequence>MTLAEARPQEDPPTVTADETTAPVEAEEYEEYDDEPEVTDTRMGRGFGVIAVAALIVALASAVTAGATVFYILESTTRSEERTAQLVAALKEPQSYALQGSAGATNQSGAVQGAQPGQPGAAAQAGQPGAQAQAGAAQPGAASAGGAAQGQQGAQPQAQPGAASAGGAAQGQAAPAAAAPQAAAPGQQAAPQQAAPAAPAPAASAPMPSADLLLQTTMAAAQPGVPGAELAKRTVDGPVTAGTLEQVAAVRSRMAPPPGMEAMGDIVKFDVRDVVVTGDTATATMTIIWPAGWGEWTYPNSGFQYVDGEWKLQKSTVCNLASAAWVNCY</sequence>
<protein>
    <recommendedName>
        <fullName evidence="5">Low molecular weight antigen MTB12-like C-terminal domain-containing protein</fullName>
    </recommendedName>
</protein>
<feature type="compositionally biased region" description="Low complexity" evidence="3">
    <location>
        <begin position="107"/>
        <end position="206"/>
    </location>
</feature>
<dbReference type="eggNOG" id="ENOG5031TCR">
    <property type="taxonomic scope" value="Bacteria"/>
</dbReference>
<evidence type="ECO:0000259" key="5">
    <source>
        <dbReference type="Pfam" id="PF26580"/>
    </source>
</evidence>
<proteinExistence type="inferred from homology"/>
<organism evidence="6 7">
    <name type="scientific">Corynebacterium durum F0235</name>
    <dbReference type="NCBI Taxonomy" id="1035195"/>
    <lineage>
        <taxon>Bacteria</taxon>
        <taxon>Bacillati</taxon>
        <taxon>Actinomycetota</taxon>
        <taxon>Actinomycetes</taxon>
        <taxon>Mycobacteriales</taxon>
        <taxon>Corynebacteriaceae</taxon>
        <taxon>Corynebacterium</taxon>
    </lineage>
</organism>
<feature type="region of interest" description="Disordered" evidence="3">
    <location>
        <begin position="99"/>
        <end position="206"/>
    </location>
</feature>
<keyword evidence="4" id="KW-0812">Transmembrane</keyword>
<dbReference type="PATRIC" id="fig|1035195.3.peg.1943"/>
<dbReference type="HOGENOM" id="CLU_843891_0_0_11"/>
<dbReference type="RefSeq" id="WP_006061592.1">
    <property type="nucleotide sequence ID" value="NZ_KB290820.1"/>
</dbReference>
<comment type="similarity">
    <text evidence="2">Belongs to the MTB12 family.</text>
</comment>
<name>L1MBA7_9CORY</name>
<gene>
    <name evidence="6" type="ORF">HMPREF9997_02168</name>
</gene>
<accession>L1MBA7</accession>
<keyword evidence="7" id="KW-1185">Reference proteome</keyword>